<evidence type="ECO:0000256" key="12">
    <source>
        <dbReference type="PROSITE-ProRule" id="PRU01085"/>
    </source>
</evidence>
<evidence type="ECO:0000259" key="13">
    <source>
        <dbReference type="PROSITE" id="PS51749"/>
    </source>
</evidence>
<keyword evidence="3" id="KW-0479">Metal-binding</keyword>
<evidence type="ECO:0000256" key="8">
    <source>
        <dbReference type="ARBA" id="ARBA00023118"/>
    </source>
</evidence>
<dbReference type="Pfam" id="PF13395">
    <property type="entry name" value="HNH_4"/>
    <property type="match status" value="1"/>
</dbReference>
<evidence type="ECO:0000256" key="3">
    <source>
        <dbReference type="ARBA" id="ARBA00022723"/>
    </source>
</evidence>
<evidence type="ECO:0000313" key="15">
    <source>
        <dbReference type="Proteomes" id="UP000823772"/>
    </source>
</evidence>
<feature type="domain" description="HNH Cas9-type" evidence="13">
    <location>
        <begin position="787"/>
        <end position="953"/>
    </location>
</feature>
<dbReference type="AlphaFoldDB" id="A0A9D9J146"/>
<keyword evidence="7" id="KW-0694">RNA-binding</keyword>
<evidence type="ECO:0000256" key="7">
    <source>
        <dbReference type="ARBA" id="ARBA00022884"/>
    </source>
</evidence>
<dbReference type="PROSITE" id="PS51749">
    <property type="entry name" value="HNH_CAS9"/>
    <property type="match status" value="1"/>
</dbReference>
<keyword evidence="6" id="KW-0460">Magnesium</keyword>
<keyword evidence="2 12" id="KW-0540">Nuclease</keyword>
<dbReference type="InterPro" id="IPR028629">
    <property type="entry name" value="Cas9"/>
</dbReference>
<dbReference type="Proteomes" id="UP000823772">
    <property type="component" value="Unassembled WGS sequence"/>
</dbReference>
<feature type="non-terminal residue" evidence="14">
    <location>
        <position position="1164"/>
    </location>
</feature>
<dbReference type="Gene3D" id="1.10.30.50">
    <property type="match status" value="1"/>
</dbReference>
<organism evidence="14 15">
    <name type="scientific">Candidatus Merdivivens faecigallinarum</name>
    <dbReference type="NCBI Taxonomy" id="2840871"/>
    <lineage>
        <taxon>Bacteria</taxon>
        <taxon>Pseudomonadati</taxon>
        <taxon>Bacteroidota</taxon>
        <taxon>Bacteroidia</taxon>
        <taxon>Bacteroidales</taxon>
        <taxon>Muribaculaceae</taxon>
        <taxon>Muribaculaceae incertae sedis</taxon>
        <taxon>Candidatus Merdivivens</taxon>
    </lineage>
</organism>
<gene>
    <name evidence="14" type="ORF">IAC87_04765</name>
</gene>
<dbReference type="Gene3D" id="3.30.420.10">
    <property type="entry name" value="Ribonuclease H-like superfamily/Ribonuclease H"/>
    <property type="match status" value="3"/>
</dbReference>
<dbReference type="Pfam" id="PF18541">
    <property type="entry name" value="RuvC_III"/>
    <property type="match status" value="1"/>
</dbReference>
<sequence>MKKILGLDLGTNSIGWAIINQETINDKDIVNGIECTGSRIIPMDAATMGNYDKGNPQSQTAERTKFRSTRKLIERSHIRRERLNRVLMTMGWLPEHYSDSLDRYGKLSKGTEPKIAWKKNGNGDYEFIFKDSFNEMLADIKTAHPDMAKKGMKVPYDWTIYYLRKKALTQPVTNQELAWILHSFNQKRGYFQRGEEEEQQPNKKTEYLSLKVKEIRETREVKGSDKWFELILENGLVYKRTFKEKPDWTGKTLELIVTTDLDKNGNPVIKEDGEPKRSIRAPKEDDWTLVKERTQSDILKSGKTVGCYIYDTLIYKPDIKIRGKLVRTIEREFYRDELEKILTRQKEFNPDLRNKELYYECIGVLYPNNDTHRREIANRDFTYLFINDIIFYQRPLKSKKSLISDCPYEERIYINKTTREKLSSPIKCIPKSHPAYQEFRLWQFLSYLKIYEKERTEFGKIQTDIDVTDILLPDNESYAALFKKLNDEAEIKQDKILKYFPQLKKNIKNFRWNYPEDKTYPGNTTRAEMLKRLKKANLDSDFLTTEQETALWHILYSVNDKVELGKALHTFANKHGIEEEPFLKEFVKFPPFKSDYGAYSFKATNKLLSLMRRGCYWDEENIDCNTKERIEKIISGEYDPEINDRVREKTINLNGISDFQGLPTWLVCYVIYGRHSEIKDITKWEKPSDIDNYLKHFKQHSLRNPIVEQVVLETLRTVRDIWEQVGRIDEIHIELGREMKNSASERKRISEQISKNEITNLRIKAMLTEFLNPEFEIDNVRPYSPTQQEILKIYEDGVLNSGIELDEEVRKFLKSFDKAENRPTRAEFLKYKLWLDQKYISPYTGQPIPLSKLFTSEYEIEHIIPQSRFFDDSLSNKVICEAKVNSEKGARLGHEFIKGCHEQIIDLGFGKTVKILSIEAYEEHVRKNYGHNKAKQKKLMLDEIPDTFIERQLNDSRYISKLVKTLLSNIVREDDEAEAISKNVIICTGQITDRLKHDWGVNDVWNGIILPRFRRMEKLQPGKRFTATNTNGKLIPYMPLEYQKGFSSKRIDHRHHAMDAIVIACANRNIVNYLNNESARSDAKISRYDLRNLLCDKKKQDDAGNYAWIIKIPWNTFIPDMRKALEGIIVSFKQNLRVINKSSNHITKYVNGQKKRVPQSKGDN</sequence>
<dbReference type="GO" id="GO:0003723">
    <property type="term" value="F:RNA binding"/>
    <property type="evidence" value="ECO:0007669"/>
    <property type="project" value="UniProtKB-UniRule"/>
</dbReference>
<comment type="cofactor">
    <cofactor evidence="1">
        <name>Mg(2+)</name>
        <dbReference type="ChEBI" id="CHEBI:18420"/>
    </cofactor>
</comment>
<evidence type="ECO:0000256" key="5">
    <source>
        <dbReference type="ARBA" id="ARBA00022801"/>
    </source>
</evidence>
<dbReference type="GO" id="GO:0004519">
    <property type="term" value="F:endonuclease activity"/>
    <property type="evidence" value="ECO:0007669"/>
    <property type="project" value="UniProtKB-UniRule"/>
</dbReference>
<dbReference type="InterPro" id="IPR033114">
    <property type="entry name" value="HNH_CAS9"/>
</dbReference>
<dbReference type="GO" id="GO:0016787">
    <property type="term" value="F:hydrolase activity"/>
    <property type="evidence" value="ECO:0007669"/>
    <property type="project" value="UniProtKB-KW"/>
</dbReference>
<reference evidence="14" key="2">
    <citation type="journal article" date="2021" name="PeerJ">
        <title>Extensive microbial diversity within the chicken gut microbiome revealed by metagenomics and culture.</title>
        <authorList>
            <person name="Gilroy R."/>
            <person name="Ravi A."/>
            <person name="Getino M."/>
            <person name="Pursley I."/>
            <person name="Horton D.L."/>
            <person name="Alikhan N.F."/>
            <person name="Baker D."/>
            <person name="Gharbi K."/>
            <person name="Hall N."/>
            <person name="Watson M."/>
            <person name="Adriaenssens E.M."/>
            <person name="Foster-Nyarko E."/>
            <person name="Jarju S."/>
            <person name="Secka A."/>
            <person name="Antonio M."/>
            <person name="Oren A."/>
            <person name="Chaudhuri R.R."/>
            <person name="La Ragione R."/>
            <person name="Hildebrand F."/>
            <person name="Pallen M.J."/>
        </authorList>
    </citation>
    <scope>NUCLEOTIDE SEQUENCE</scope>
    <source>
        <strain evidence="14">B3-2255</strain>
    </source>
</reference>
<evidence type="ECO:0000256" key="6">
    <source>
        <dbReference type="ARBA" id="ARBA00022842"/>
    </source>
</evidence>
<dbReference type="InterPro" id="IPR036397">
    <property type="entry name" value="RNaseH_sf"/>
</dbReference>
<keyword evidence="10" id="KW-0464">Manganese</keyword>
<dbReference type="NCBIfam" id="TIGR01865">
    <property type="entry name" value="cas_Csn1"/>
    <property type="match status" value="1"/>
</dbReference>
<dbReference type="HAMAP" id="MF_01480">
    <property type="entry name" value="Cas9"/>
    <property type="match status" value="1"/>
</dbReference>
<evidence type="ECO:0000256" key="11">
    <source>
        <dbReference type="ARBA" id="ARBA00046380"/>
    </source>
</evidence>
<protein>
    <submittedName>
        <fullName evidence="14">Type II CRISPR RNA-guided endonuclease Cas9</fullName>
    </submittedName>
</protein>
<evidence type="ECO:0000256" key="4">
    <source>
        <dbReference type="ARBA" id="ARBA00022759"/>
    </source>
</evidence>
<dbReference type="InterPro" id="IPR032239">
    <property type="entry name" value="Cas9-BH"/>
</dbReference>
<dbReference type="InterPro" id="IPR041383">
    <property type="entry name" value="RuvC_III"/>
</dbReference>
<evidence type="ECO:0000256" key="10">
    <source>
        <dbReference type="ARBA" id="ARBA00023211"/>
    </source>
</evidence>
<dbReference type="EMBL" id="JADILY010000099">
    <property type="protein sequence ID" value="MBO8481839.1"/>
    <property type="molecule type" value="Genomic_DNA"/>
</dbReference>
<dbReference type="GO" id="GO:0003677">
    <property type="term" value="F:DNA binding"/>
    <property type="evidence" value="ECO:0007669"/>
    <property type="project" value="UniProtKB-UniRule"/>
</dbReference>
<dbReference type="InterPro" id="IPR003615">
    <property type="entry name" value="HNH_nuc"/>
</dbReference>
<keyword evidence="5 12" id="KW-0378">Hydrolase</keyword>
<accession>A0A9D9J146</accession>
<comment type="subunit">
    <text evidence="11">Monomer. Binds crRNA and tracrRNA.</text>
</comment>
<dbReference type="GO" id="GO:0051607">
    <property type="term" value="P:defense response to virus"/>
    <property type="evidence" value="ECO:0007669"/>
    <property type="project" value="UniProtKB-KW"/>
</dbReference>
<keyword evidence="9 12" id="KW-0238">DNA-binding</keyword>
<keyword evidence="8" id="KW-0051">Antiviral defense</keyword>
<reference evidence="14" key="1">
    <citation type="submission" date="2020-10" db="EMBL/GenBank/DDBJ databases">
        <authorList>
            <person name="Gilroy R."/>
        </authorList>
    </citation>
    <scope>NUCLEOTIDE SEQUENCE</scope>
    <source>
        <strain evidence="14">B3-2255</strain>
    </source>
</reference>
<keyword evidence="4 12" id="KW-0255">Endonuclease</keyword>
<dbReference type="GO" id="GO:0046872">
    <property type="term" value="F:metal ion binding"/>
    <property type="evidence" value="ECO:0007669"/>
    <property type="project" value="UniProtKB-KW"/>
</dbReference>
<proteinExistence type="inferred from homology"/>
<name>A0A9D9J146_9BACT</name>
<evidence type="ECO:0000313" key="14">
    <source>
        <dbReference type="EMBL" id="MBO8481839.1"/>
    </source>
</evidence>
<evidence type="ECO:0000256" key="2">
    <source>
        <dbReference type="ARBA" id="ARBA00022722"/>
    </source>
</evidence>
<dbReference type="Pfam" id="PF16593">
    <property type="entry name" value="Cas9-BH"/>
    <property type="match status" value="1"/>
</dbReference>
<evidence type="ECO:0000256" key="9">
    <source>
        <dbReference type="ARBA" id="ARBA00023125"/>
    </source>
</evidence>
<evidence type="ECO:0000256" key="1">
    <source>
        <dbReference type="ARBA" id="ARBA00001946"/>
    </source>
</evidence>
<comment type="caution">
    <text evidence="14">The sequence shown here is derived from an EMBL/GenBank/DDBJ whole genome shotgun (WGS) entry which is preliminary data.</text>
</comment>